<evidence type="ECO:0000313" key="2">
    <source>
        <dbReference type="EMBL" id="EOY26315.1"/>
    </source>
</evidence>
<name>A0A061G8Y1_THECC</name>
<dbReference type="InterPro" id="IPR043502">
    <property type="entry name" value="DNA/RNA_pol_sf"/>
</dbReference>
<reference evidence="2 3" key="1">
    <citation type="journal article" date="2013" name="Genome Biol.">
        <title>The genome sequence of the most widely cultivated cacao type and its use to identify candidate genes regulating pod color.</title>
        <authorList>
            <person name="Motamayor J.C."/>
            <person name="Mockaitis K."/>
            <person name="Schmutz J."/>
            <person name="Haiminen N."/>
            <person name="Iii D.L."/>
            <person name="Cornejo O."/>
            <person name="Findley S.D."/>
            <person name="Zheng P."/>
            <person name="Utro F."/>
            <person name="Royaert S."/>
            <person name="Saski C."/>
            <person name="Jenkins J."/>
            <person name="Podicheti R."/>
            <person name="Zhao M."/>
            <person name="Scheffler B.E."/>
            <person name="Stack J.C."/>
            <person name="Feltus F.A."/>
            <person name="Mustiga G.M."/>
            <person name="Amores F."/>
            <person name="Phillips W."/>
            <person name="Marelli J.P."/>
            <person name="May G.D."/>
            <person name="Shapiro H."/>
            <person name="Ma J."/>
            <person name="Bustamante C.D."/>
            <person name="Schnell R.J."/>
            <person name="Main D."/>
            <person name="Gilbert D."/>
            <person name="Parida L."/>
            <person name="Kuhn D.N."/>
        </authorList>
    </citation>
    <scope>NUCLEOTIDE SEQUENCE [LARGE SCALE GENOMIC DNA]</scope>
    <source>
        <strain evidence="3">cv. Matina 1-6</strain>
    </source>
</reference>
<dbReference type="InParanoid" id="A0A061G8Y1"/>
<evidence type="ECO:0000313" key="3">
    <source>
        <dbReference type="Proteomes" id="UP000026915"/>
    </source>
</evidence>
<organism evidence="2 3">
    <name type="scientific">Theobroma cacao</name>
    <name type="common">Cacao</name>
    <name type="synonym">Cocoa</name>
    <dbReference type="NCBI Taxonomy" id="3641"/>
    <lineage>
        <taxon>Eukaryota</taxon>
        <taxon>Viridiplantae</taxon>
        <taxon>Streptophyta</taxon>
        <taxon>Embryophyta</taxon>
        <taxon>Tracheophyta</taxon>
        <taxon>Spermatophyta</taxon>
        <taxon>Magnoliopsida</taxon>
        <taxon>eudicotyledons</taxon>
        <taxon>Gunneridae</taxon>
        <taxon>Pentapetalae</taxon>
        <taxon>rosids</taxon>
        <taxon>malvids</taxon>
        <taxon>Malvales</taxon>
        <taxon>Malvaceae</taxon>
        <taxon>Byttnerioideae</taxon>
        <taxon>Theobroma</taxon>
    </lineage>
</organism>
<dbReference type="InterPro" id="IPR041577">
    <property type="entry name" value="RT_RNaseH_2"/>
</dbReference>
<dbReference type="InterPro" id="IPR043128">
    <property type="entry name" value="Rev_trsase/Diguanyl_cyclase"/>
</dbReference>
<dbReference type="PANTHER" id="PTHR33064">
    <property type="entry name" value="POL PROTEIN"/>
    <property type="match status" value="1"/>
</dbReference>
<dbReference type="HOGENOM" id="CLU_2030911_0_0_1"/>
<sequence>MVQERIVLGHQVSSKSLEVDKEKIEIIEKLPPPTSVKGIRSFLGHAGFCRRFIRDFYKISKPLCNLLEKDTSFNFDDAGHDAFVELKKRLIFAPIITIPNWNLPFELMYNASDYAVGAILGQ</sequence>
<dbReference type="EMBL" id="CM001884">
    <property type="protein sequence ID" value="EOY26315.1"/>
    <property type="molecule type" value="Genomic_DNA"/>
</dbReference>
<evidence type="ECO:0000259" key="1">
    <source>
        <dbReference type="Pfam" id="PF17919"/>
    </source>
</evidence>
<dbReference type="PANTHER" id="PTHR33064:SF39">
    <property type="match status" value="1"/>
</dbReference>
<proteinExistence type="predicted"/>
<feature type="domain" description="Reverse transcriptase/retrotransposon-derived protein RNase H-like" evidence="1">
    <location>
        <begin position="77"/>
        <end position="122"/>
    </location>
</feature>
<dbReference type="eggNOG" id="KOG0017">
    <property type="taxonomic scope" value="Eukaryota"/>
</dbReference>
<gene>
    <name evidence="2" type="ORF">TCM_027802</name>
</gene>
<dbReference type="FunFam" id="3.30.70.270:FF:000020">
    <property type="entry name" value="Transposon Tf2-6 polyprotein-like Protein"/>
    <property type="match status" value="1"/>
</dbReference>
<dbReference type="OMA" id="NAPIMIA"/>
<protein>
    <recommendedName>
        <fullName evidence="1">Reverse transcriptase/retrotransposon-derived protein RNase H-like domain-containing protein</fullName>
    </recommendedName>
</protein>
<dbReference type="Proteomes" id="UP000026915">
    <property type="component" value="Chromosome 6"/>
</dbReference>
<dbReference type="Gene3D" id="3.30.70.270">
    <property type="match status" value="1"/>
</dbReference>
<keyword evidence="3" id="KW-1185">Reference proteome</keyword>
<dbReference type="AlphaFoldDB" id="A0A061G8Y1"/>
<dbReference type="Pfam" id="PF17919">
    <property type="entry name" value="RT_RNaseH_2"/>
    <property type="match status" value="1"/>
</dbReference>
<accession>A0A061G8Y1</accession>
<dbReference type="STRING" id="3641.A0A061G8Y1"/>
<dbReference type="SUPFAM" id="SSF56672">
    <property type="entry name" value="DNA/RNA polymerases"/>
    <property type="match status" value="1"/>
</dbReference>
<dbReference type="InterPro" id="IPR051320">
    <property type="entry name" value="Viral_Replic_Matur_Polypro"/>
</dbReference>
<dbReference type="Gramene" id="EOY26315">
    <property type="protein sequence ID" value="EOY26315"/>
    <property type="gene ID" value="TCM_027802"/>
</dbReference>